<dbReference type="PROSITE" id="PS50977">
    <property type="entry name" value="HTH_TETR_2"/>
    <property type="match status" value="1"/>
</dbReference>
<dbReference type="EMBL" id="SOBT01000013">
    <property type="protein sequence ID" value="TDU23342.1"/>
    <property type="molecule type" value="Genomic_DNA"/>
</dbReference>
<keyword evidence="1 2" id="KW-0238">DNA-binding</keyword>
<dbReference type="RefSeq" id="WP_133884008.1">
    <property type="nucleotide sequence ID" value="NZ_MWIN01000043.1"/>
</dbReference>
<evidence type="ECO:0000313" key="6">
    <source>
        <dbReference type="Proteomes" id="UP000295341"/>
    </source>
</evidence>
<dbReference type="OrthoDB" id="5982141at2"/>
<dbReference type="PANTHER" id="PTHR30055">
    <property type="entry name" value="HTH-TYPE TRANSCRIPTIONAL REGULATOR RUTR"/>
    <property type="match status" value="1"/>
</dbReference>
<organism evidence="5 6">
    <name type="scientific">Panacagrimonas perspica</name>
    <dbReference type="NCBI Taxonomy" id="381431"/>
    <lineage>
        <taxon>Bacteria</taxon>
        <taxon>Pseudomonadati</taxon>
        <taxon>Pseudomonadota</taxon>
        <taxon>Gammaproteobacteria</taxon>
        <taxon>Nevskiales</taxon>
        <taxon>Nevskiaceae</taxon>
        <taxon>Panacagrimonas</taxon>
    </lineage>
</organism>
<dbReference type="InterPro" id="IPR009057">
    <property type="entry name" value="Homeodomain-like_sf"/>
</dbReference>
<feature type="DNA-binding region" description="H-T-H motif" evidence="2">
    <location>
        <begin position="68"/>
        <end position="87"/>
    </location>
</feature>
<feature type="domain" description="HTH tetR-type" evidence="4">
    <location>
        <begin position="45"/>
        <end position="105"/>
    </location>
</feature>
<accession>A0A4R7NRM4</accession>
<dbReference type="GO" id="GO:0003700">
    <property type="term" value="F:DNA-binding transcription factor activity"/>
    <property type="evidence" value="ECO:0007669"/>
    <property type="project" value="TreeGrafter"/>
</dbReference>
<dbReference type="InterPro" id="IPR036271">
    <property type="entry name" value="Tet_transcr_reg_TetR-rel_C_sf"/>
</dbReference>
<keyword evidence="6" id="KW-1185">Reference proteome</keyword>
<dbReference type="InterPro" id="IPR050109">
    <property type="entry name" value="HTH-type_TetR-like_transc_reg"/>
</dbReference>
<dbReference type="Pfam" id="PF00440">
    <property type="entry name" value="TetR_N"/>
    <property type="match status" value="1"/>
</dbReference>
<dbReference type="PANTHER" id="PTHR30055:SF200">
    <property type="entry name" value="HTH-TYPE TRANSCRIPTIONAL REPRESSOR BDCR"/>
    <property type="match status" value="1"/>
</dbReference>
<sequence>MAKSPPTSRPKPASKRAKTASVSSKAPKAAAPASRKSPMRDQVMAFKREQILTEASELFYEHGYQRTTLDMVAQRLGVTKPFIYYHFKDKAAILSEISKRGISRGNEVLRQSLDGKGRAADRLYEAIKAIVRTILNSQRYTAIFFREQKNFDAEILAPLETMHREFDALLSRLLEEGVAKGEFRIADIRLCALAIGGMVNWAYTWYRESGRLSADDLCDGLARLALQMVGAPRA</sequence>
<dbReference type="Gene3D" id="1.10.357.10">
    <property type="entry name" value="Tetracycline Repressor, domain 2"/>
    <property type="match status" value="1"/>
</dbReference>
<dbReference type="InterPro" id="IPR023772">
    <property type="entry name" value="DNA-bd_HTH_TetR-type_CS"/>
</dbReference>
<dbReference type="InterPro" id="IPR001647">
    <property type="entry name" value="HTH_TetR"/>
</dbReference>
<evidence type="ECO:0000313" key="5">
    <source>
        <dbReference type="EMBL" id="TDU23342.1"/>
    </source>
</evidence>
<dbReference type="Proteomes" id="UP000295341">
    <property type="component" value="Unassembled WGS sequence"/>
</dbReference>
<dbReference type="InterPro" id="IPR041490">
    <property type="entry name" value="KstR2_TetR_C"/>
</dbReference>
<evidence type="ECO:0000256" key="1">
    <source>
        <dbReference type="ARBA" id="ARBA00023125"/>
    </source>
</evidence>
<comment type="caution">
    <text evidence="5">The sequence shown here is derived from an EMBL/GenBank/DDBJ whole genome shotgun (WGS) entry which is preliminary data.</text>
</comment>
<proteinExistence type="predicted"/>
<feature type="compositionally biased region" description="Low complexity" evidence="3">
    <location>
        <begin position="19"/>
        <end position="36"/>
    </location>
</feature>
<evidence type="ECO:0000259" key="4">
    <source>
        <dbReference type="PROSITE" id="PS50977"/>
    </source>
</evidence>
<dbReference type="SUPFAM" id="SSF48498">
    <property type="entry name" value="Tetracyclin repressor-like, C-terminal domain"/>
    <property type="match status" value="1"/>
</dbReference>
<dbReference type="PROSITE" id="PS01081">
    <property type="entry name" value="HTH_TETR_1"/>
    <property type="match status" value="1"/>
</dbReference>
<gene>
    <name evidence="5" type="ORF">DFR24_4869</name>
</gene>
<dbReference type="PRINTS" id="PR00455">
    <property type="entry name" value="HTHTETR"/>
</dbReference>
<dbReference type="AlphaFoldDB" id="A0A4R7NRM4"/>
<name>A0A4R7NRM4_9GAMM</name>
<feature type="region of interest" description="Disordered" evidence="3">
    <location>
        <begin position="1"/>
        <end position="40"/>
    </location>
</feature>
<protein>
    <submittedName>
        <fullName evidence="5">TetR family transcriptional regulator</fullName>
    </submittedName>
</protein>
<evidence type="ECO:0000256" key="2">
    <source>
        <dbReference type="PROSITE-ProRule" id="PRU00335"/>
    </source>
</evidence>
<reference evidence="5 6" key="1">
    <citation type="submission" date="2019-03" db="EMBL/GenBank/DDBJ databases">
        <title>Genomic Encyclopedia of Type Strains, Phase IV (KMG-IV): sequencing the most valuable type-strain genomes for metagenomic binning, comparative biology and taxonomic classification.</title>
        <authorList>
            <person name="Goeker M."/>
        </authorList>
    </citation>
    <scope>NUCLEOTIDE SEQUENCE [LARGE SCALE GENOMIC DNA]</scope>
    <source>
        <strain evidence="5 6">DSM 26377</strain>
    </source>
</reference>
<dbReference type="GO" id="GO:0000976">
    <property type="term" value="F:transcription cis-regulatory region binding"/>
    <property type="evidence" value="ECO:0007669"/>
    <property type="project" value="TreeGrafter"/>
</dbReference>
<dbReference type="Pfam" id="PF17932">
    <property type="entry name" value="TetR_C_24"/>
    <property type="match status" value="1"/>
</dbReference>
<dbReference type="Gene3D" id="1.10.10.60">
    <property type="entry name" value="Homeodomain-like"/>
    <property type="match status" value="1"/>
</dbReference>
<evidence type="ECO:0000256" key="3">
    <source>
        <dbReference type="SAM" id="MobiDB-lite"/>
    </source>
</evidence>
<dbReference type="SUPFAM" id="SSF46689">
    <property type="entry name" value="Homeodomain-like"/>
    <property type="match status" value="1"/>
</dbReference>